<dbReference type="Proteomes" id="UP000256941">
    <property type="component" value="Unassembled WGS sequence"/>
</dbReference>
<dbReference type="AlphaFoldDB" id="A0A3D9XLC0"/>
<protein>
    <submittedName>
        <fullName evidence="1">Uncharacterized protein</fullName>
    </submittedName>
</protein>
<accession>A0A3D9XLC0</accession>
<gene>
    <name evidence="1" type="ORF">BDD41_3153</name>
</gene>
<dbReference type="EMBL" id="QTUJ01000002">
    <property type="protein sequence ID" value="REF70421.1"/>
    <property type="molecule type" value="Genomic_DNA"/>
</dbReference>
<comment type="caution">
    <text evidence="1">The sequence shown here is derived from an EMBL/GenBank/DDBJ whole genome shotgun (WGS) entry which is preliminary data.</text>
</comment>
<organism evidence="1 2">
    <name type="scientific">Paracoccus versutus</name>
    <name type="common">Thiobacillus versutus</name>
    <dbReference type="NCBI Taxonomy" id="34007"/>
    <lineage>
        <taxon>Bacteria</taxon>
        <taxon>Pseudomonadati</taxon>
        <taxon>Pseudomonadota</taxon>
        <taxon>Alphaproteobacteria</taxon>
        <taxon>Rhodobacterales</taxon>
        <taxon>Paracoccaceae</taxon>
        <taxon>Paracoccus</taxon>
    </lineage>
</organism>
<reference evidence="1 2" key="1">
    <citation type="submission" date="2018-08" db="EMBL/GenBank/DDBJ databases">
        <title>Genomic Encyclopedia of Archaeal and Bacterial Type Strains, Phase II (KMG-II): from individual species to whole genera.</title>
        <authorList>
            <person name="Goeker M."/>
        </authorList>
    </citation>
    <scope>NUCLEOTIDE SEQUENCE [LARGE SCALE GENOMIC DNA]</scope>
    <source>
        <strain evidence="1 2">DSM 17099</strain>
    </source>
</reference>
<evidence type="ECO:0000313" key="1">
    <source>
        <dbReference type="EMBL" id="REF70421.1"/>
    </source>
</evidence>
<name>A0A3D9XLC0_PARVE</name>
<sequence>MSDRISGPAGLARLIERENEWARAQRARMEALIKEAWSRALKVAAQPPEDAR</sequence>
<proteinExistence type="predicted"/>
<evidence type="ECO:0000313" key="2">
    <source>
        <dbReference type="Proteomes" id="UP000256941"/>
    </source>
</evidence>